<dbReference type="Pfam" id="PF00698">
    <property type="entry name" value="Acyl_transf_1"/>
    <property type="match status" value="1"/>
</dbReference>
<dbReference type="SMART" id="SM00825">
    <property type="entry name" value="PKS_KS"/>
    <property type="match status" value="1"/>
</dbReference>
<gene>
    <name evidence="7" type="primary">mscD</name>
</gene>
<dbReference type="InterPro" id="IPR050091">
    <property type="entry name" value="PKS_NRPS_Biosynth_Enz"/>
</dbReference>
<dbReference type="InterPro" id="IPR014030">
    <property type="entry name" value="Ketoacyl_synth_N"/>
</dbReference>
<evidence type="ECO:0000256" key="2">
    <source>
        <dbReference type="ARBA" id="ARBA00022553"/>
    </source>
</evidence>
<keyword evidence="3" id="KW-0808">Transferase</keyword>
<name>V5UWF0_9BACT</name>
<keyword evidence="1" id="KW-0596">Phosphopantetheine</keyword>
<dbReference type="Pfam" id="PF16197">
    <property type="entry name" value="KAsynt_C_assoc"/>
    <property type="match status" value="1"/>
</dbReference>
<protein>
    <submittedName>
        <fullName evidence="7">Polyketide synthase</fullName>
    </submittedName>
</protein>
<dbReference type="GO" id="GO:0004315">
    <property type="term" value="F:3-oxoacyl-[acyl-carrier-protein] synthase activity"/>
    <property type="evidence" value="ECO:0007669"/>
    <property type="project" value="InterPro"/>
</dbReference>
<dbReference type="PROSITE" id="PS52004">
    <property type="entry name" value="KS3_2"/>
    <property type="match status" value="1"/>
</dbReference>
<dbReference type="InterPro" id="IPR014031">
    <property type="entry name" value="Ketoacyl_synth_C"/>
</dbReference>
<dbReference type="Gene3D" id="3.40.47.10">
    <property type="match status" value="1"/>
</dbReference>
<dbReference type="SMART" id="SM00827">
    <property type="entry name" value="PKS_AT"/>
    <property type="match status" value="1"/>
</dbReference>
<dbReference type="InterPro" id="IPR020841">
    <property type="entry name" value="PKS_Beta-ketoAc_synthase_dom"/>
</dbReference>
<evidence type="ECO:0000313" key="7">
    <source>
        <dbReference type="EMBL" id="AHB82065.1"/>
    </source>
</evidence>
<dbReference type="AlphaFoldDB" id="V5UWF0"/>
<evidence type="ECO:0000256" key="3">
    <source>
        <dbReference type="ARBA" id="ARBA00022679"/>
    </source>
</evidence>
<dbReference type="Pfam" id="PF02801">
    <property type="entry name" value="Ketoacyl-synt_C"/>
    <property type="match status" value="1"/>
</dbReference>
<dbReference type="CDD" id="cd00833">
    <property type="entry name" value="PKS"/>
    <property type="match status" value="1"/>
</dbReference>
<dbReference type="SUPFAM" id="SSF52151">
    <property type="entry name" value="FabD/lysophospholipase-like"/>
    <property type="match status" value="1"/>
</dbReference>
<dbReference type="FunFam" id="3.40.47.10:FF:000019">
    <property type="entry name" value="Polyketide synthase type I"/>
    <property type="match status" value="1"/>
</dbReference>
<feature type="region of interest" description="Disordered" evidence="5">
    <location>
        <begin position="772"/>
        <end position="814"/>
    </location>
</feature>
<accession>V5UWF0</accession>
<comment type="function">
    <text evidence="4">Involved in production of the polyketide antibiotic thailandamide.</text>
</comment>
<organism evidence="7">
    <name type="scientific">Jahnella sp. MSr9139</name>
    <dbReference type="NCBI Taxonomy" id="1434086"/>
    <lineage>
        <taxon>Bacteria</taxon>
        <taxon>Pseudomonadati</taxon>
        <taxon>Myxococcota</taxon>
        <taxon>Polyangia</taxon>
        <taxon>Polyangiales</taxon>
        <taxon>Polyangiaceae</taxon>
        <taxon>Jahnella</taxon>
    </lineage>
</organism>
<dbReference type="InterPro" id="IPR016035">
    <property type="entry name" value="Acyl_Trfase/lysoPLipase"/>
</dbReference>
<dbReference type="PROSITE" id="PS00606">
    <property type="entry name" value="KS3_1"/>
    <property type="match status" value="1"/>
</dbReference>
<dbReference type="InterPro" id="IPR032821">
    <property type="entry name" value="PKS_assoc"/>
</dbReference>
<dbReference type="EMBL" id="KF657739">
    <property type="protein sequence ID" value="AHB82065.1"/>
    <property type="molecule type" value="Genomic_DNA"/>
</dbReference>
<evidence type="ECO:0000256" key="4">
    <source>
        <dbReference type="ARBA" id="ARBA00054155"/>
    </source>
</evidence>
<dbReference type="SUPFAM" id="SSF53901">
    <property type="entry name" value="Thiolase-like"/>
    <property type="match status" value="1"/>
</dbReference>
<reference evidence="7" key="1">
    <citation type="journal article" date="2013" name="J. Am. Chem. Soc.">
        <title>Microsclerodermins from terrestrial myxobacteria: an intriguing biosynthesis likely connected to a sponge symbiont.</title>
        <authorList>
            <person name="Hoffmann T."/>
            <person name="Mueller S."/>
            <person name="Nadmid S."/>
            <person name="Garcia R."/>
            <person name="Mueller R."/>
        </authorList>
    </citation>
    <scope>NUCLEOTIDE SEQUENCE</scope>
    <source>
        <strain evidence="7">MSr9139</strain>
    </source>
</reference>
<dbReference type="Pfam" id="PF00109">
    <property type="entry name" value="ketoacyl-synt"/>
    <property type="match status" value="1"/>
</dbReference>
<dbReference type="GO" id="GO:0006633">
    <property type="term" value="P:fatty acid biosynthetic process"/>
    <property type="evidence" value="ECO:0007669"/>
    <property type="project" value="InterPro"/>
</dbReference>
<dbReference type="PANTHER" id="PTHR43775">
    <property type="entry name" value="FATTY ACID SYNTHASE"/>
    <property type="match status" value="1"/>
</dbReference>
<dbReference type="GO" id="GO:0004312">
    <property type="term" value="F:fatty acid synthase activity"/>
    <property type="evidence" value="ECO:0007669"/>
    <property type="project" value="TreeGrafter"/>
</dbReference>
<dbReference type="PANTHER" id="PTHR43775:SF37">
    <property type="entry name" value="SI:DKEY-61P9.11"/>
    <property type="match status" value="1"/>
</dbReference>
<sequence length="848" mass="89881">MSKDATLSPLKQALLAIERLEARVRRAEGAAHAPLAIIGMACRLPGGADSPAALWDLLREGRDATREIPRERWDVDAWYSDDPDAPGKMNVRRGGFLADIASFDAAFFGISPPTAEAMDPQHRLLLEVGWEALEDAGLAPHALRGSSAGVFVGITSNEYATLLLQHRGTTGFDGHCITGTPLYSAAGRLSYTLGLHGPSMSVDTACSSSLTALHLACQSLRNGECRWALVAGVNLLLTPEITSALCRTGALAPDGRCKTFDSSADGFARGEGCGVLVLARLDDALADGCRVRAVVRSSGVNHDGASSGFTVPNGRAQEALIRKTWQDARVDPSDVDYVEAHGTGTELGDPVELRALVGALGQARPSDRPLLVGSAKTNLGHCESAAGVAGVMKVVLALEHGELPPHLHLDQPSSHIPWDEIPVRVTRERTPWPRGERRRLAGVSSFGLGGTNAHVLLEEAPAAPARTTAARRPWHLLCLSARSEAALCEQARRLRAHLAAHPEQQLADVAYTTSVGRAHFARRAVLRASSAPGAIALLDTLIEGRADPALRVGRVADPLPRVAFLFEGLGEVRPGAARSLHESSTVFREALDRCDELLRPQLSLSLTRLLCEESSERIDARIARPALFALEYALAEAWRSWGVEPRAVAGSDVGELVALCVAGSIPLNEALALAARGEPAPRSGRPARIELCASFKDLTGSSHVVEIGPPSGGRDAWQVLCDHLAALHVEGVPIDWEAFTRGLDCRRVELPTYPFERRRYWIHDVISGSAPANGVAPQPPAAAPAAPAAHANGGPPAPDALPSAAVPGSSAGVPAPPAGEIETIIAEQLQMLSQVLEEQLRLLEQAAK</sequence>
<evidence type="ECO:0000256" key="1">
    <source>
        <dbReference type="ARBA" id="ARBA00022450"/>
    </source>
</evidence>
<dbReference type="InterPro" id="IPR001227">
    <property type="entry name" value="Ac_transferase_dom_sf"/>
</dbReference>
<dbReference type="Gene3D" id="3.30.70.3290">
    <property type="match status" value="2"/>
</dbReference>
<evidence type="ECO:0000256" key="5">
    <source>
        <dbReference type="SAM" id="MobiDB-lite"/>
    </source>
</evidence>
<dbReference type="InterPro" id="IPR018201">
    <property type="entry name" value="Ketoacyl_synth_AS"/>
</dbReference>
<evidence type="ECO:0000259" key="6">
    <source>
        <dbReference type="PROSITE" id="PS52004"/>
    </source>
</evidence>
<keyword evidence="2" id="KW-0597">Phosphoprotein</keyword>
<proteinExistence type="predicted"/>
<dbReference type="InterPro" id="IPR014043">
    <property type="entry name" value="Acyl_transferase_dom"/>
</dbReference>
<dbReference type="InterPro" id="IPR016039">
    <property type="entry name" value="Thiolase-like"/>
</dbReference>
<dbReference type="Gene3D" id="3.40.366.10">
    <property type="entry name" value="Malonyl-Coenzyme A Acyl Carrier Protein, domain 2"/>
    <property type="match status" value="2"/>
</dbReference>
<feature type="compositionally biased region" description="Low complexity" evidence="5">
    <location>
        <begin position="783"/>
        <end position="813"/>
    </location>
</feature>
<feature type="domain" description="Ketosynthase family 3 (KS3)" evidence="6">
    <location>
        <begin position="32"/>
        <end position="459"/>
    </location>
</feature>